<organism evidence="2 3">
    <name type="scientific">Lecanosticta acicola</name>
    <dbReference type="NCBI Taxonomy" id="111012"/>
    <lineage>
        <taxon>Eukaryota</taxon>
        <taxon>Fungi</taxon>
        <taxon>Dikarya</taxon>
        <taxon>Ascomycota</taxon>
        <taxon>Pezizomycotina</taxon>
        <taxon>Dothideomycetes</taxon>
        <taxon>Dothideomycetidae</taxon>
        <taxon>Mycosphaerellales</taxon>
        <taxon>Mycosphaerellaceae</taxon>
        <taxon>Lecanosticta</taxon>
    </lineage>
</organism>
<evidence type="ECO:0000256" key="1">
    <source>
        <dbReference type="SAM" id="MobiDB-lite"/>
    </source>
</evidence>
<dbReference type="Proteomes" id="UP001296104">
    <property type="component" value="Unassembled WGS sequence"/>
</dbReference>
<feature type="region of interest" description="Disordered" evidence="1">
    <location>
        <begin position="1"/>
        <end position="31"/>
    </location>
</feature>
<evidence type="ECO:0000313" key="2">
    <source>
        <dbReference type="EMBL" id="CAK3812169.1"/>
    </source>
</evidence>
<feature type="compositionally biased region" description="Polar residues" evidence="1">
    <location>
        <begin position="67"/>
        <end position="80"/>
    </location>
</feature>
<gene>
    <name evidence="2" type="ORF">LECACI_7A001042</name>
</gene>
<name>A0AAI9E7J1_9PEZI</name>
<feature type="compositionally biased region" description="Low complexity" evidence="1">
    <location>
        <begin position="1"/>
        <end position="18"/>
    </location>
</feature>
<comment type="caution">
    <text evidence="2">The sequence shown here is derived from an EMBL/GenBank/DDBJ whole genome shotgun (WGS) entry which is preliminary data.</text>
</comment>
<protein>
    <submittedName>
        <fullName evidence="2">Uncharacterized protein</fullName>
    </submittedName>
</protein>
<reference evidence="2" key="1">
    <citation type="submission" date="2023-11" db="EMBL/GenBank/DDBJ databases">
        <authorList>
            <person name="Alioto T."/>
            <person name="Alioto T."/>
            <person name="Gomez Garrido J."/>
        </authorList>
    </citation>
    <scope>NUCLEOTIDE SEQUENCE</scope>
</reference>
<dbReference type="AlphaFoldDB" id="A0AAI9E7J1"/>
<accession>A0AAI9E7J1</accession>
<feature type="compositionally biased region" description="Basic and acidic residues" evidence="1">
    <location>
        <begin position="21"/>
        <end position="31"/>
    </location>
</feature>
<proteinExistence type="predicted"/>
<dbReference type="EMBL" id="CAVMBE010000003">
    <property type="protein sequence ID" value="CAK3812169.1"/>
    <property type="molecule type" value="Genomic_DNA"/>
</dbReference>
<evidence type="ECO:0000313" key="3">
    <source>
        <dbReference type="Proteomes" id="UP001296104"/>
    </source>
</evidence>
<sequence length="137" mass="14846">MGCGGLSSLSSPSQSISPRNEQVRPNHSVDIRQLDDNLLDDCIDTVTRSKTFENISPTPPHSRATIAMSSRSSVTETCSRPSRRASMVENIKATASRVSARKSSIKIDDGLSAGEKQAARRSASIDTRTLAEVWSLR</sequence>
<feature type="region of interest" description="Disordered" evidence="1">
    <location>
        <begin position="53"/>
        <end position="84"/>
    </location>
</feature>
<keyword evidence="3" id="KW-1185">Reference proteome</keyword>